<feature type="compositionally biased region" description="Pro residues" evidence="2">
    <location>
        <begin position="127"/>
        <end position="138"/>
    </location>
</feature>
<keyword evidence="1" id="KW-0175">Coiled coil</keyword>
<reference evidence="3" key="1">
    <citation type="submission" date="2022-05" db="EMBL/GenBank/DDBJ databases">
        <title>The Musa troglodytarum L. genome provides insights into the mechanism of non-climacteric behaviour and enrichment of carotenoids.</title>
        <authorList>
            <person name="Wang J."/>
        </authorList>
    </citation>
    <scope>NUCLEOTIDE SEQUENCE</scope>
    <source>
        <tissue evidence="3">Leaf</tissue>
    </source>
</reference>
<proteinExistence type="predicted"/>
<feature type="region of interest" description="Disordered" evidence="2">
    <location>
        <begin position="45"/>
        <end position="81"/>
    </location>
</feature>
<sequence length="526" mass="58825">MPKEEEDTCESLLRSKLEASLQRISFLEMENEQLRRENALLRAQDAARRSMPRKKTQAFVGSISSSQEKQMYQTGTDDGLQCENSISRTEFFGTSVAARTRSPRVPNPPPSPKSSSPTAKPSKEAGLPPPPPPPPLPLPLSSSRSGCRAIKAVRRVPEVLELYRSLTRKEGKSDTRAGSLGVPAAASAREMIGEIENRSAYLLAIKSDVETQAEFISFLTREVENAAHGDISEVEAFVKWLDDELSYLVDERAVLKHFPKWPEQKADAMREAAVGYRELKNLEGELFSFRDDKRQPTSVALKRMQALQDKLERSVHNIERVRESASKRYRDLKIPWQWMLDSGIIAQLKLGSMKLAKEYMNRVVTAVKLDAFSDDEEVTLQGVRFAYRVHQFIGGFDEECKHAFQELRKAAWRVFYVGDASAEPHSSHDLVEGKDGDLAVGEGSEGVAEDDARDEALDGAPVGGLPLEEEAGEDAPATHRLHKTNLHVRPVLDPFSPPKPPLCFMQVEPDKTVNIDSHERERSITK</sequence>
<gene>
    <name evidence="3" type="ORF">MUK42_13725</name>
</gene>
<dbReference type="PANTHER" id="PTHR31342:SF48">
    <property type="entry name" value="CHUP1-LIKE PROTEIN"/>
    <property type="match status" value="1"/>
</dbReference>
<protein>
    <submittedName>
        <fullName evidence="3">Protein CHUP1, chloroplastic-like</fullName>
    </submittedName>
</protein>
<dbReference type="GO" id="GO:0055028">
    <property type="term" value="C:cortical microtubule"/>
    <property type="evidence" value="ECO:0007669"/>
    <property type="project" value="TreeGrafter"/>
</dbReference>
<name>A0A9E7L946_9LILI</name>
<dbReference type="GO" id="GO:0072699">
    <property type="term" value="P:protein localization to cortical microtubule cytoskeleton"/>
    <property type="evidence" value="ECO:0007669"/>
    <property type="project" value="TreeGrafter"/>
</dbReference>
<feature type="region of interest" description="Disordered" evidence="2">
    <location>
        <begin position="94"/>
        <end position="143"/>
    </location>
</feature>
<organism evidence="3 4">
    <name type="scientific">Musa troglodytarum</name>
    <name type="common">fe'i banana</name>
    <dbReference type="NCBI Taxonomy" id="320322"/>
    <lineage>
        <taxon>Eukaryota</taxon>
        <taxon>Viridiplantae</taxon>
        <taxon>Streptophyta</taxon>
        <taxon>Embryophyta</taxon>
        <taxon>Tracheophyta</taxon>
        <taxon>Spermatophyta</taxon>
        <taxon>Magnoliopsida</taxon>
        <taxon>Liliopsida</taxon>
        <taxon>Zingiberales</taxon>
        <taxon>Musaceae</taxon>
        <taxon>Musa</taxon>
    </lineage>
</organism>
<evidence type="ECO:0000256" key="1">
    <source>
        <dbReference type="ARBA" id="ARBA00023054"/>
    </source>
</evidence>
<feature type="region of interest" description="Disordered" evidence="2">
    <location>
        <begin position="423"/>
        <end position="476"/>
    </location>
</feature>
<evidence type="ECO:0000313" key="3">
    <source>
        <dbReference type="EMBL" id="URE42259.1"/>
    </source>
</evidence>
<dbReference type="PANTHER" id="PTHR31342">
    <property type="entry name" value="PROTEIN CHUP1, CHLOROPLASTIC"/>
    <property type="match status" value="1"/>
</dbReference>
<evidence type="ECO:0000313" key="4">
    <source>
        <dbReference type="Proteomes" id="UP001055439"/>
    </source>
</evidence>
<feature type="compositionally biased region" description="Polar residues" evidence="2">
    <location>
        <begin position="62"/>
        <end position="81"/>
    </location>
</feature>
<dbReference type="OrthoDB" id="1922539at2759"/>
<feature type="compositionally biased region" description="Basic and acidic residues" evidence="2">
    <location>
        <begin position="425"/>
        <end position="437"/>
    </location>
</feature>
<keyword evidence="4" id="KW-1185">Reference proteome</keyword>
<evidence type="ECO:0000256" key="2">
    <source>
        <dbReference type="SAM" id="MobiDB-lite"/>
    </source>
</evidence>
<accession>A0A9E7L946</accession>
<dbReference type="InterPro" id="IPR040265">
    <property type="entry name" value="CHUP1/IPGA1-like"/>
</dbReference>
<dbReference type="AlphaFoldDB" id="A0A9E7L946"/>
<dbReference type="Proteomes" id="UP001055439">
    <property type="component" value="Chromosome 9"/>
</dbReference>
<dbReference type="EMBL" id="CP097511">
    <property type="protein sequence ID" value="URE42259.1"/>
    <property type="molecule type" value="Genomic_DNA"/>
</dbReference>